<protein>
    <recommendedName>
        <fullName evidence="1">Carboxylesterase type B domain-containing protein</fullName>
    </recommendedName>
</protein>
<feature type="domain" description="Carboxylesterase type B" evidence="1">
    <location>
        <begin position="36"/>
        <end position="567"/>
    </location>
</feature>
<organism evidence="2 3">
    <name type="scientific">Knufia peltigerae</name>
    <dbReference type="NCBI Taxonomy" id="1002370"/>
    <lineage>
        <taxon>Eukaryota</taxon>
        <taxon>Fungi</taxon>
        <taxon>Dikarya</taxon>
        <taxon>Ascomycota</taxon>
        <taxon>Pezizomycotina</taxon>
        <taxon>Eurotiomycetes</taxon>
        <taxon>Chaetothyriomycetidae</taxon>
        <taxon>Chaetothyriales</taxon>
        <taxon>Trichomeriaceae</taxon>
        <taxon>Knufia</taxon>
    </lineage>
</organism>
<dbReference type="AlphaFoldDB" id="A0AA39D283"/>
<proteinExistence type="predicted"/>
<name>A0AA39D283_9EURO</name>
<dbReference type="PANTHER" id="PTHR11559">
    <property type="entry name" value="CARBOXYLESTERASE"/>
    <property type="match status" value="1"/>
</dbReference>
<dbReference type="InterPro" id="IPR050309">
    <property type="entry name" value="Type-B_Carboxylest/Lipase"/>
</dbReference>
<evidence type="ECO:0000313" key="2">
    <source>
        <dbReference type="EMBL" id="KAJ9646725.1"/>
    </source>
</evidence>
<dbReference type="InterPro" id="IPR029058">
    <property type="entry name" value="AB_hydrolase_fold"/>
</dbReference>
<reference evidence="2" key="1">
    <citation type="submission" date="2022-10" db="EMBL/GenBank/DDBJ databases">
        <title>Culturing micro-colonial fungi from biological soil crusts in the Mojave desert and describing Neophaeococcomyces mojavensis, and introducing the new genera and species Taxawa tesnikishii.</title>
        <authorList>
            <person name="Kurbessoian T."/>
            <person name="Stajich J.E."/>
        </authorList>
    </citation>
    <scope>NUCLEOTIDE SEQUENCE</scope>
    <source>
        <strain evidence="2">TK_35</strain>
    </source>
</reference>
<sequence>MSRTTRLTSAVLPLFALFVAFVAVRSRRYFETFSQHPEVTLSQGKIRGILLNDGTYPESIEGFMGVPYALPPVGDLRYRPAVPIPPSEATIDAFEFGPRCPGKNIVPLPPGADPQSEDCLTVNIFRPKGWTSEQGRLPVAVLIPGGAFNRGAARMHNTRSMLAWSTKPFIGVSMQYRIGAMGFLNSRLTEKEDLLNLGLKDQIVALEWIQDNIERFGGDPHHVTLIGLSAAAHAIGHHIMNVNQKRTLFHQAIMDSGAHTARAVHPASSKLNEVHFNEFLALSGCDTPVEEDILPCLRSTPSDIITEASFAVFHKSDPSVRWAWQPVQDGNIISRRPIDAWKSGRWNKVPILTGFTHNEGSYYAPRSLSTSKDFESFFSTLLPQLSRGDLVELCELYPDPAQHRNSLYRDTRIIPAGRQYKRGEAAYGQYAYVCPVRQTAHLATANKTDPPVFLYHWAVNKTVMLGANHGDQPPYETYNPEVRTISATQESISGHLHAYMTSFIVSGNPNKIQGQHFADRPVWDSFAKEQKTMVFGMGNDERAGGTSKGVVAQLVKDTWAERECEFWWRQTSNYED</sequence>
<dbReference type="FunFam" id="3.40.50.1820:FF:000263">
    <property type="entry name" value="Carboxylic ester hydrolase"/>
    <property type="match status" value="1"/>
</dbReference>
<evidence type="ECO:0000259" key="1">
    <source>
        <dbReference type="Pfam" id="PF00135"/>
    </source>
</evidence>
<dbReference type="InterPro" id="IPR002018">
    <property type="entry name" value="CarbesteraseB"/>
</dbReference>
<dbReference type="Pfam" id="PF00135">
    <property type="entry name" value="COesterase"/>
    <property type="match status" value="1"/>
</dbReference>
<dbReference type="Gene3D" id="3.40.50.1820">
    <property type="entry name" value="alpha/beta hydrolase"/>
    <property type="match status" value="1"/>
</dbReference>
<comment type="caution">
    <text evidence="2">The sequence shown here is derived from an EMBL/GenBank/DDBJ whole genome shotgun (WGS) entry which is preliminary data.</text>
</comment>
<dbReference type="PROSITE" id="PS00941">
    <property type="entry name" value="CARBOXYLESTERASE_B_2"/>
    <property type="match status" value="1"/>
</dbReference>
<dbReference type="SUPFAM" id="SSF53474">
    <property type="entry name" value="alpha/beta-Hydrolases"/>
    <property type="match status" value="1"/>
</dbReference>
<evidence type="ECO:0000313" key="3">
    <source>
        <dbReference type="Proteomes" id="UP001172681"/>
    </source>
</evidence>
<dbReference type="InterPro" id="IPR019819">
    <property type="entry name" value="Carboxylesterase_B_CS"/>
</dbReference>
<dbReference type="EMBL" id="JAPDRN010000002">
    <property type="protein sequence ID" value="KAJ9646725.1"/>
    <property type="molecule type" value="Genomic_DNA"/>
</dbReference>
<keyword evidence="3" id="KW-1185">Reference proteome</keyword>
<gene>
    <name evidence="2" type="ORF">H2204_000417</name>
</gene>
<accession>A0AA39D283</accession>
<dbReference type="Proteomes" id="UP001172681">
    <property type="component" value="Unassembled WGS sequence"/>
</dbReference>